<accession>A0AC34QNL3</accession>
<dbReference type="WBParaSite" id="JU765_v2.g17910.t1">
    <property type="protein sequence ID" value="JU765_v2.g17910.t1"/>
    <property type="gene ID" value="JU765_v2.g17910"/>
</dbReference>
<reference evidence="2" key="1">
    <citation type="submission" date="2022-11" db="UniProtKB">
        <authorList>
            <consortium name="WormBaseParasite"/>
        </authorList>
    </citation>
    <scope>IDENTIFICATION</scope>
</reference>
<sequence>MSEQQFFERVVCKPLAFGVVKHSSAEKTNDEVLNIPSHVVHEVESDAPPNKQEKVKPWDDKRPLFMKSQIVVVNAAGQPIGDAKDDEDLKKLNEIQRFMPLLKGCLPGYRDSPEIYNKIDAKPFVRFAYRFQTHLAICAQVVNSEQSSVFSRIVQTDQAMTAVSTKLSQNSRQFERLCEELKKVKELQERLDAVDLLLQEIVPAMEALNDFLPEKDRLPPFCLVPKSSYSSIGSSTPSTPALSTSTASPEQIEQAEECAVVDLVEKP</sequence>
<name>A0AC34QNL3_9BILA</name>
<dbReference type="Proteomes" id="UP000887576">
    <property type="component" value="Unplaced"/>
</dbReference>
<evidence type="ECO:0000313" key="2">
    <source>
        <dbReference type="WBParaSite" id="JU765_v2.g17910.t1"/>
    </source>
</evidence>
<evidence type="ECO:0000313" key="1">
    <source>
        <dbReference type="Proteomes" id="UP000887576"/>
    </source>
</evidence>
<protein>
    <submittedName>
        <fullName evidence="2">BLOC-1-related complex subunit 5</fullName>
    </submittedName>
</protein>
<organism evidence="1 2">
    <name type="scientific">Panagrolaimus sp. JU765</name>
    <dbReference type="NCBI Taxonomy" id="591449"/>
    <lineage>
        <taxon>Eukaryota</taxon>
        <taxon>Metazoa</taxon>
        <taxon>Ecdysozoa</taxon>
        <taxon>Nematoda</taxon>
        <taxon>Chromadorea</taxon>
        <taxon>Rhabditida</taxon>
        <taxon>Tylenchina</taxon>
        <taxon>Panagrolaimomorpha</taxon>
        <taxon>Panagrolaimoidea</taxon>
        <taxon>Panagrolaimidae</taxon>
        <taxon>Panagrolaimus</taxon>
    </lineage>
</organism>
<proteinExistence type="predicted"/>